<feature type="compositionally biased region" description="Polar residues" evidence="2">
    <location>
        <begin position="309"/>
        <end position="318"/>
    </location>
</feature>
<feature type="compositionally biased region" description="Basic and acidic residues" evidence="2">
    <location>
        <begin position="785"/>
        <end position="796"/>
    </location>
</feature>
<evidence type="ECO:0000256" key="2">
    <source>
        <dbReference type="SAM" id="MobiDB-lite"/>
    </source>
</evidence>
<dbReference type="EMBL" id="ALBS01000304">
    <property type="protein sequence ID" value="EJT46108.1"/>
    <property type="molecule type" value="Genomic_DNA"/>
</dbReference>
<proteinExistence type="predicted"/>
<feature type="region of interest" description="Disordered" evidence="2">
    <location>
        <begin position="632"/>
        <end position="674"/>
    </location>
</feature>
<feature type="region of interest" description="Disordered" evidence="2">
    <location>
        <begin position="525"/>
        <end position="550"/>
    </location>
</feature>
<feature type="compositionally biased region" description="Low complexity" evidence="2">
    <location>
        <begin position="536"/>
        <end position="546"/>
    </location>
</feature>
<feature type="compositionally biased region" description="Polar residues" evidence="2">
    <location>
        <begin position="146"/>
        <end position="155"/>
    </location>
</feature>
<feature type="region of interest" description="Disordered" evidence="2">
    <location>
        <begin position="785"/>
        <end position="860"/>
    </location>
</feature>
<feature type="compositionally biased region" description="Polar residues" evidence="2">
    <location>
        <begin position="243"/>
        <end position="255"/>
    </location>
</feature>
<dbReference type="AlphaFoldDB" id="J5Q8Z7"/>
<dbReference type="PANTHER" id="PTHR32083:SF48">
    <property type="entry name" value="TRANS-GOLGI NETWORK-LOCALIZED SYP41-INTERACTING PROTEIN 1"/>
    <property type="match status" value="1"/>
</dbReference>
<accession>J5Q8Z7</accession>
<dbReference type="GeneID" id="25988831"/>
<feature type="compositionally biased region" description="Low complexity" evidence="2">
    <location>
        <begin position="224"/>
        <end position="233"/>
    </location>
</feature>
<feature type="compositionally biased region" description="Basic and acidic residues" evidence="2">
    <location>
        <begin position="917"/>
        <end position="927"/>
    </location>
</feature>
<gene>
    <name evidence="3" type="ORF">A1Q1_05319</name>
</gene>
<dbReference type="GO" id="GO:0005856">
    <property type="term" value="C:cytoskeleton"/>
    <property type="evidence" value="ECO:0007669"/>
    <property type="project" value="TreeGrafter"/>
</dbReference>
<organism evidence="3 4">
    <name type="scientific">Trichosporon asahii var. asahii (strain ATCC 90039 / CBS 2479 / JCM 2466 / KCTC 7840 / NBRC 103889/ NCYC 2677 / UAMH 7654)</name>
    <name type="common">Yeast</name>
    <dbReference type="NCBI Taxonomy" id="1186058"/>
    <lineage>
        <taxon>Eukaryota</taxon>
        <taxon>Fungi</taxon>
        <taxon>Dikarya</taxon>
        <taxon>Basidiomycota</taxon>
        <taxon>Agaricomycotina</taxon>
        <taxon>Tremellomycetes</taxon>
        <taxon>Trichosporonales</taxon>
        <taxon>Trichosporonaceae</taxon>
        <taxon>Trichosporon</taxon>
    </lineage>
</organism>
<feature type="compositionally biased region" description="Low complexity" evidence="2">
    <location>
        <begin position="14"/>
        <end position="33"/>
    </location>
</feature>
<dbReference type="RefSeq" id="XP_014177526.1">
    <property type="nucleotide sequence ID" value="XM_014322051.1"/>
</dbReference>
<feature type="compositionally biased region" description="Basic and acidic residues" evidence="2">
    <location>
        <begin position="271"/>
        <end position="280"/>
    </location>
</feature>
<feature type="compositionally biased region" description="Basic and acidic residues" evidence="2">
    <location>
        <begin position="295"/>
        <end position="308"/>
    </location>
</feature>
<feature type="compositionally biased region" description="Polar residues" evidence="2">
    <location>
        <begin position="804"/>
        <end position="824"/>
    </location>
</feature>
<protein>
    <submittedName>
        <fullName evidence="3">Uncharacterized protein</fullName>
    </submittedName>
</protein>
<evidence type="ECO:0000313" key="4">
    <source>
        <dbReference type="Proteomes" id="UP000002748"/>
    </source>
</evidence>
<feature type="compositionally biased region" description="Basic and acidic residues" evidence="2">
    <location>
        <begin position="133"/>
        <end position="145"/>
    </location>
</feature>
<dbReference type="PANTHER" id="PTHR32083">
    <property type="entry name" value="CILIA AND FLAGELLA-ASSOCIATED PROTEIN 58-RELATED"/>
    <property type="match status" value="1"/>
</dbReference>
<dbReference type="Proteomes" id="UP000002748">
    <property type="component" value="Unassembled WGS sequence"/>
</dbReference>
<reference evidence="3 4" key="1">
    <citation type="journal article" date="2012" name="Eukaryot. Cell">
        <title>Draft genome sequence of CBS 2479, the standard type strain of Trichosporon asahii.</title>
        <authorList>
            <person name="Yang R.Y."/>
            <person name="Li H.T."/>
            <person name="Zhu H."/>
            <person name="Zhou G.P."/>
            <person name="Wang M."/>
            <person name="Wang L."/>
        </authorList>
    </citation>
    <scope>NUCLEOTIDE SEQUENCE [LARGE SCALE GENOMIC DNA]</scope>
    <source>
        <strain evidence="4">ATCC 90039 / CBS 2479 / JCM 2466 / KCTC 7840 / NCYC 2677 / UAMH 7654</strain>
    </source>
</reference>
<feature type="compositionally biased region" description="Basic and acidic residues" evidence="2">
    <location>
        <begin position="464"/>
        <end position="476"/>
    </location>
</feature>
<evidence type="ECO:0000256" key="1">
    <source>
        <dbReference type="ARBA" id="ARBA00023054"/>
    </source>
</evidence>
<dbReference type="VEuPathDB" id="FungiDB:A1Q1_05319"/>
<evidence type="ECO:0000313" key="3">
    <source>
        <dbReference type="EMBL" id="EJT46108.1"/>
    </source>
</evidence>
<sequence length="936" mass="103352">MSTLLSNPGPVPISPAGDSFAASSFASSAGSSSRTPRKRKQARLINPARALDFSARSNRSHHASPVASPRRESFLHDTSNNSLCLDSPFESSRLFKALSSPPTISLEMGMSHPRPAKDQVSADDSTEFSRPTPRREASLPERDFETTTPSASPSRWSKLLHKPNLDLPPASTTHGTNHDGEPSTSTFLNMIKSTFRKEDTLQLAELSEWQDEESVQPPPPPPQKAAASSPLPLKWLSKRRPLSGSSPKTFASSLEDSPMFSLGTADRYSEIKSRKPKSESLDGFQTVSLSDVPPFDEHEAQETLRDEVTTTAGDETELPSSRLTKGELAIRSAKLTSVSFHTEVVYKVIERLPEFAKSTGPATEKIGDTGIIPLSDRTCIPDDPSWCGDHADDLSPVEEGECKEWVLRQGWTTLSNTYHNEFIDKDLPSENGYVEPFIEMLQAGSFDDEPWRPEVAVEDGRIVVKEPDSTNIDKEGTGSAATSEGTQETEGVEETRAASPSDRTLEKKPSTTDIRVIAECFPAPPGGAFDIRRSTSKSPPSSRRTSLASVAELLEEPADIRTSRRRSPLSSTNPTIAALAPQAQTLFDTQNRLNEDLSRELEGYSALLSQLENKLSDRDSVIKRLVRDHAQERRRLKKEVADRDAQVERLNAETERLREQPQEPSVRSEPGDSSAVAELQEQLDAAMSKLSSLEIQHQDLEAEHDDATAELEHTRQKLADTNDALEKASEDLYAARDAIDSSEHRILQIEEQRDQLHAQVERERNARLEAEQKWEQELASLRKELEEERAARRSAEEAQAASEPTQPSHARSQSRAIPGSSVNGTDLGHSRSQSRELLGFSPPSGLGHSSKRGSGNFLRDSWASATGKRVLAPAAPQQKSAERTIAQLERTVEELANANERLSLGMSSLQQERELLRRKLARAEQGHPPRRQSLRH</sequence>
<feature type="region of interest" description="Disordered" evidence="2">
    <location>
        <begin position="105"/>
        <end position="186"/>
    </location>
</feature>
<feature type="region of interest" description="Disordered" evidence="2">
    <location>
        <begin position="1"/>
        <end position="80"/>
    </location>
</feature>
<feature type="region of interest" description="Disordered" evidence="2">
    <location>
        <begin position="271"/>
        <end position="318"/>
    </location>
</feature>
<feature type="region of interest" description="Disordered" evidence="2">
    <location>
        <begin position="464"/>
        <end position="512"/>
    </location>
</feature>
<dbReference type="HOGENOM" id="CLU_313129_0_0_1"/>
<dbReference type="KEGG" id="tasa:A1Q1_05319"/>
<keyword evidence="1" id="KW-0175">Coiled coil</keyword>
<feature type="region of interest" description="Disordered" evidence="2">
    <location>
        <begin position="208"/>
        <end position="257"/>
    </location>
</feature>
<comment type="caution">
    <text evidence="3">The sequence shown here is derived from an EMBL/GenBank/DDBJ whole genome shotgun (WGS) entry which is preliminary data.</text>
</comment>
<feature type="region of interest" description="Disordered" evidence="2">
    <location>
        <begin position="917"/>
        <end position="936"/>
    </location>
</feature>
<name>J5Q8Z7_TRIAS</name>
<feature type="compositionally biased region" description="Basic and acidic residues" evidence="2">
    <location>
        <begin position="632"/>
        <end position="661"/>
    </location>
</feature>